<protein>
    <submittedName>
        <fullName evidence="3">NAD(P)-dependent oxidoreductase</fullName>
    </submittedName>
</protein>
<dbReference type="InterPro" id="IPR013328">
    <property type="entry name" value="6PGD_dom2"/>
</dbReference>
<dbReference type="InterPro" id="IPR036291">
    <property type="entry name" value="NAD(P)-bd_dom_sf"/>
</dbReference>
<sequence length="263" mass="27342">MTTIAILGLGEAGRRYARGLAHAGAEIRAFDPAHDLGDPDVPQFATMADAVAGADVALSLVTGHAAASVAREALPHIAAGAVYADLNTAAPDLKQRIARLAADRGLAMADVAVLAPVVRAGHRTPLLASGPGARAFAERVAPFEVPVEVIDGDAGEAARLRLLRSVFMKGLAALVLEGLGAARAAGAEEWLRGQMADELGPDGAALVERLVDGSTVHAVRREHEVRAALAALESSGQPTDMTRATLAWFERLVAERERALDHD</sequence>
<gene>
    <name evidence="3" type="ORF">GCM10025760_05620</name>
</gene>
<dbReference type="SUPFAM" id="SSF51735">
    <property type="entry name" value="NAD(P)-binding Rossmann-fold domains"/>
    <property type="match status" value="1"/>
</dbReference>
<dbReference type="InterPro" id="IPR015814">
    <property type="entry name" value="Pgluconate_DH_NAD-bd_C"/>
</dbReference>
<dbReference type="InterPro" id="IPR008927">
    <property type="entry name" value="6-PGluconate_DH-like_C_sf"/>
</dbReference>
<dbReference type="Gene3D" id="3.40.50.720">
    <property type="entry name" value="NAD(P)-binding Rossmann-like Domain"/>
    <property type="match status" value="1"/>
</dbReference>
<comment type="caution">
    <text evidence="3">The sequence shown here is derived from an EMBL/GenBank/DDBJ whole genome shotgun (WGS) entry which is preliminary data.</text>
</comment>
<name>A0ABP9LYZ9_9MICO</name>
<proteinExistence type="predicted"/>
<evidence type="ECO:0000313" key="3">
    <source>
        <dbReference type="EMBL" id="GAA5086055.1"/>
    </source>
</evidence>
<accession>A0ABP9LYZ9</accession>
<feature type="domain" description="Phosphogluconate dehydrogenase NAD-binding putative C-terminal" evidence="2">
    <location>
        <begin position="182"/>
        <end position="252"/>
    </location>
</feature>
<dbReference type="Pfam" id="PF03446">
    <property type="entry name" value="NAD_binding_2"/>
    <property type="match status" value="1"/>
</dbReference>
<dbReference type="RefSeq" id="WP_194412436.1">
    <property type="nucleotide sequence ID" value="NZ_BAABKZ010000001.1"/>
</dbReference>
<dbReference type="EMBL" id="BAABKZ010000001">
    <property type="protein sequence ID" value="GAA5086055.1"/>
    <property type="molecule type" value="Genomic_DNA"/>
</dbReference>
<reference evidence="4" key="1">
    <citation type="journal article" date="2019" name="Int. J. Syst. Evol. Microbiol.">
        <title>The Global Catalogue of Microorganisms (GCM) 10K type strain sequencing project: providing services to taxonomists for standard genome sequencing and annotation.</title>
        <authorList>
            <consortium name="The Broad Institute Genomics Platform"/>
            <consortium name="The Broad Institute Genome Sequencing Center for Infectious Disease"/>
            <person name="Wu L."/>
            <person name="Ma J."/>
        </authorList>
    </citation>
    <scope>NUCLEOTIDE SEQUENCE [LARGE SCALE GENOMIC DNA]</scope>
    <source>
        <strain evidence="4">JCM 18959</strain>
    </source>
</reference>
<evidence type="ECO:0000259" key="2">
    <source>
        <dbReference type="Pfam" id="PF09130"/>
    </source>
</evidence>
<evidence type="ECO:0000313" key="4">
    <source>
        <dbReference type="Proteomes" id="UP001501407"/>
    </source>
</evidence>
<dbReference type="SUPFAM" id="SSF48179">
    <property type="entry name" value="6-phosphogluconate dehydrogenase C-terminal domain-like"/>
    <property type="match status" value="1"/>
</dbReference>
<organism evidence="3 4">
    <name type="scientific">Microbacterium yannicii</name>
    <dbReference type="NCBI Taxonomy" id="671622"/>
    <lineage>
        <taxon>Bacteria</taxon>
        <taxon>Bacillati</taxon>
        <taxon>Actinomycetota</taxon>
        <taxon>Actinomycetes</taxon>
        <taxon>Micrococcales</taxon>
        <taxon>Microbacteriaceae</taxon>
        <taxon>Microbacterium</taxon>
    </lineage>
</organism>
<dbReference type="Pfam" id="PF09130">
    <property type="entry name" value="DUF1932"/>
    <property type="match status" value="1"/>
</dbReference>
<keyword evidence="4" id="KW-1185">Reference proteome</keyword>
<dbReference type="Proteomes" id="UP001501407">
    <property type="component" value="Unassembled WGS sequence"/>
</dbReference>
<dbReference type="Gene3D" id="1.10.1040.10">
    <property type="entry name" value="N-(1-d-carboxylethyl)-l-norvaline Dehydrogenase, domain 2"/>
    <property type="match status" value="1"/>
</dbReference>
<feature type="domain" description="6-phosphogluconate dehydrogenase NADP-binding" evidence="1">
    <location>
        <begin position="3"/>
        <end position="131"/>
    </location>
</feature>
<dbReference type="InterPro" id="IPR006115">
    <property type="entry name" value="6PGDH_NADP-bd"/>
</dbReference>
<evidence type="ECO:0000259" key="1">
    <source>
        <dbReference type="Pfam" id="PF03446"/>
    </source>
</evidence>